<keyword evidence="7" id="KW-1185">Reference proteome</keyword>
<comment type="function">
    <text evidence="5">Component of the cytosolic iron-sulfur (Fe/S) protein assembly machinery. Required for maturation of extramitochondrial Fe/S proteins.</text>
</comment>
<dbReference type="InParanoid" id="A0A1W4XQ27"/>
<organism evidence="7 8">
    <name type="scientific">Agrilus planipennis</name>
    <name type="common">Emerald ash borer</name>
    <name type="synonym">Agrilus marcopoli</name>
    <dbReference type="NCBI Taxonomy" id="224129"/>
    <lineage>
        <taxon>Eukaryota</taxon>
        <taxon>Metazoa</taxon>
        <taxon>Ecdysozoa</taxon>
        <taxon>Arthropoda</taxon>
        <taxon>Hexapoda</taxon>
        <taxon>Insecta</taxon>
        <taxon>Pterygota</taxon>
        <taxon>Neoptera</taxon>
        <taxon>Endopterygota</taxon>
        <taxon>Coleoptera</taxon>
        <taxon>Polyphaga</taxon>
        <taxon>Elateriformia</taxon>
        <taxon>Buprestoidea</taxon>
        <taxon>Buprestidae</taxon>
        <taxon>Agrilinae</taxon>
        <taxon>Agrilus</taxon>
    </lineage>
</organism>
<evidence type="ECO:0000313" key="7">
    <source>
        <dbReference type="Proteomes" id="UP000192223"/>
    </source>
</evidence>
<keyword evidence="4" id="KW-0411">Iron-sulfur</keyword>
<keyword evidence="3" id="KW-0408">Iron</keyword>
<dbReference type="InterPro" id="IPR003149">
    <property type="entry name" value="Fe_hydrogenase_ssu"/>
</dbReference>
<dbReference type="FunCoup" id="A0A1W4XQ27">
    <property type="interactions" value="502"/>
</dbReference>
<evidence type="ECO:0000256" key="3">
    <source>
        <dbReference type="ARBA" id="ARBA00023004"/>
    </source>
</evidence>
<evidence type="ECO:0000256" key="4">
    <source>
        <dbReference type="ARBA" id="ARBA00023014"/>
    </source>
</evidence>
<name>A0A1W4XQ27_AGRPL</name>
<feature type="domain" description="Iron hydrogenase small subunit" evidence="6">
    <location>
        <begin position="416"/>
        <end position="472"/>
    </location>
</feature>
<dbReference type="InterPro" id="IPR004108">
    <property type="entry name" value="Fe_hydrogenase_lsu_C"/>
</dbReference>
<sequence length="482" mass="54245">MARISGALQLTNLNDFITPSQECIKPIIIEKSCTKTGSKISIQEDGTYYQVEDLTIPQKLQKVEIALSDCLACSGCITSAESVLVDQQNQEELSKVFREKKILQKEGRVSETRFIIVSLSVQPVLSLAVKYNLEPNDCAARLAGYFKHLGADMVVDMTIAEDLALLESQKEFVERYSSAEISGSKNLLPMLSSSCPGWVCYAEKTHGSFILPYLSSTKSPQQIMGSIIKRFVQKLVSLPIYHVTLMPCYDKKLEAVREDFINKENKIKDVDCVITAIELEQMFLDGNISLNEVPPSTFNQPWNSENQEITPCLKRQMGSGSGGFAHNIFKFAAEVLFQVENPLIEFKCLRNPDFKELTLLDKNDKVALKFAIVNGFTNIQNLVRKLKRGKSDYHYVEVMACPSGCLNGGAMVHPQNRTVKDLTTVLEDLYTNLPIQNQNESKTVKSLYQQWFKGEEGDITKNILHTGYHEIEKVNVSLNIKW</sequence>
<dbReference type="InterPro" id="IPR050340">
    <property type="entry name" value="Cytosolic_Fe-S_CAF"/>
</dbReference>
<evidence type="ECO:0000256" key="5">
    <source>
        <dbReference type="ARBA" id="ARBA00025700"/>
    </source>
</evidence>
<reference evidence="8" key="1">
    <citation type="submission" date="2025-08" db="UniProtKB">
        <authorList>
            <consortium name="RefSeq"/>
        </authorList>
    </citation>
    <scope>IDENTIFICATION</scope>
    <source>
        <tissue evidence="8">Entire body</tissue>
    </source>
</reference>
<keyword evidence="2" id="KW-0479">Metal-binding</keyword>
<accession>A0A1W4XQ27</accession>
<keyword evidence="2" id="KW-0004">4Fe-4S</keyword>
<gene>
    <name evidence="8" type="primary">LOC108743437</name>
</gene>
<evidence type="ECO:0000256" key="1">
    <source>
        <dbReference type="ARBA" id="ARBA00006596"/>
    </source>
</evidence>
<dbReference type="Gene3D" id="3.40.950.10">
    <property type="entry name" value="Fe-only Hydrogenase (Larger Subunit), Chain L, domain 3"/>
    <property type="match status" value="1"/>
</dbReference>
<dbReference type="SUPFAM" id="SSF53920">
    <property type="entry name" value="Fe-only hydrogenase"/>
    <property type="match status" value="1"/>
</dbReference>
<dbReference type="Pfam" id="PF02906">
    <property type="entry name" value="Fe_hyd_lg_C"/>
    <property type="match status" value="1"/>
</dbReference>
<dbReference type="KEGG" id="apln:108743437"/>
<dbReference type="AlphaFoldDB" id="A0A1W4XQ27"/>
<dbReference type="RefSeq" id="XP_018334505.1">
    <property type="nucleotide sequence ID" value="XM_018479003.1"/>
</dbReference>
<dbReference type="Gene3D" id="3.40.50.1780">
    <property type="match status" value="1"/>
</dbReference>
<dbReference type="PANTHER" id="PTHR11615">
    <property type="entry name" value="NITRATE, FORMATE, IRON DEHYDROGENASE"/>
    <property type="match status" value="1"/>
</dbReference>
<protein>
    <submittedName>
        <fullName evidence="8">Probable cytosolic Fe-S cluster assembly factor AGAP009023</fullName>
    </submittedName>
</protein>
<evidence type="ECO:0000259" key="6">
    <source>
        <dbReference type="SMART" id="SM00902"/>
    </source>
</evidence>
<evidence type="ECO:0000313" key="8">
    <source>
        <dbReference type="RefSeq" id="XP_018334505.1"/>
    </source>
</evidence>
<evidence type="ECO:0000256" key="2">
    <source>
        <dbReference type="ARBA" id="ARBA00022485"/>
    </source>
</evidence>
<dbReference type="Proteomes" id="UP000192223">
    <property type="component" value="Unplaced"/>
</dbReference>
<comment type="similarity">
    <text evidence="1">Belongs to the NARF family.</text>
</comment>
<dbReference type="SMART" id="SM00902">
    <property type="entry name" value="Fe_hyd_SSU"/>
    <property type="match status" value="1"/>
</dbReference>
<dbReference type="OrthoDB" id="10253113at2759"/>
<dbReference type="InterPro" id="IPR009016">
    <property type="entry name" value="Fe_hydrogenase"/>
</dbReference>
<proteinExistence type="inferred from homology"/>
<dbReference type="STRING" id="224129.A0A1W4XQ27"/>
<dbReference type="GeneID" id="108743437"/>
<dbReference type="GO" id="GO:0051539">
    <property type="term" value="F:4 iron, 4 sulfur cluster binding"/>
    <property type="evidence" value="ECO:0007669"/>
    <property type="project" value="UniProtKB-KW"/>
</dbReference>